<dbReference type="Proteomes" id="UP000789508">
    <property type="component" value="Unassembled WGS sequence"/>
</dbReference>
<evidence type="ECO:0000313" key="3">
    <source>
        <dbReference type="Proteomes" id="UP000789508"/>
    </source>
</evidence>
<keyword evidence="1" id="KW-1133">Transmembrane helix</keyword>
<evidence type="ECO:0000256" key="1">
    <source>
        <dbReference type="SAM" id="Phobius"/>
    </source>
</evidence>
<accession>A0A9N9A3B2</accession>
<dbReference type="OrthoDB" id="2359022at2759"/>
<keyword evidence="3" id="KW-1185">Reference proteome</keyword>
<sequence>MKIPNLKSSGKVLDNVAKEVSETSQRWMNNSGEIRIGHKSNFHVKSLLIAGKVEICLIEVSHAYVQLLRKLTRRRVGDVKEIEEDLNRMSVFDIQVVGRTMACWVMTMPFGAFYFVQHLDLVQIPMN</sequence>
<feature type="transmembrane region" description="Helical" evidence="1">
    <location>
        <begin position="96"/>
        <end position="116"/>
    </location>
</feature>
<name>A0A9N9A3B2_9GLOM</name>
<keyword evidence="1" id="KW-0472">Membrane</keyword>
<organism evidence="2 3">
    <name type="scientific">Ambispora leptoticha</name>
    <dbReference type="NCBI Taxonomy" id="144679"/>
    <lineage>
        <taxon>Eukaryota</taxon>
        <taxon>Fungi</taxon>
        <taxon>Fungi incertae sedis</taxon>
        <taxon>Mucoromycota</taxon>
        <taxon>Glomeromycotina</taxon>
        <taxon>Glomeromycetes</taxon>
        <taxon>Archaeosporales</taxon>
        <taxon>Ambisporaceae</taxon>
        <taxon>Ambispora</taxon>
    </lineage>
</organism>
<comment type="caution">
    <text evidence="2">The sequence shown here is derived from an EMBL/GenBank/DDBJ whole genome shotgun (WGS) entry which is preliminary data.</text>
</comment>
<protein>
    <submittedName>
        <fullName evidence="2">9453_t:CDS:1</fullName>
    </submittedName>
</protein>
<dbReference type="AlphaFoldDB" id="A0A9N9A3B2"/>
<gene>
    <name evidence="2" type="ORF">ALEPTO_LOCUS4229</name>
</gene>
<reference evidence="2" key="1">
    <citation type="submission" date="2021-06" db="EMBL/GenBank/DDBJ databases">
        <authorList>
            <person name="Kallberg Y."/>
            <person name="Tangrot J."/>
            <person name="Rosling A."/>
        </authorList>
    </citation>
    <scope>NUCLEOTIDE SEQUENCE</scope>
    <source>
        <strain evidence="2">FL130A</strain>
    </source>
</reference>
<proteinExistence type="predicted"/>
<dbReference type="EMBL" id="CAJVPS010000939">
    <property type="protein sequence ID" value="CAG8516187.1"/>
    <property type="molecule type" value="Genomic_DNA"/>
</dbReference>
<evidence type="ECO:0000313" key="2">
    <source>
        <dbReference type="EMBL" id="CAG8516187.1"/>
    </source>
</evidence>
<keyword evidence="1" id="KW-0812">Transmembrane</keyword>